<evidence type="ECO:0000256" key="5">
    <source>
        <dbReference type="ARBA" id="ARBA00022454"/>
    </source>
</evidence>
<evidence type="ECO:0000256" key="4">
    <source>
        <dbReference type="ARBA" id="ARBA00021061"/>
    </source>
</evidence>
<keyword evidence="5" id="KW-0158">Chromosome</keyword>
<dbReference type="EMBL" id="CACVKT020008653">
    <property type="protein sequence ID" value="CAC5416479.1"/>
    <property type="molecule type" value="Genomic_DNA"/>
</dbReference>
<keyword evidence="8" id="KW-0234">DNA repair</keyword>
<dbReference type="InterPro" id="IPR029425">
    <property type="entry name" value="MMS22L_N"/>
</dbReference>
<dbReference type="GO" id="GO:0031297">
    <property type="term" value="P:replication fork processing"/>
    <property type="evidence" value="ECO:0007669"/>
    <property type="project" value="InterPro"/>
</dbReference>
<dbReference type="GO" id="GO:0000724">
    <property type="term" value="P:double-strand break repair via homologous recombination"/>
    <property type="evidence" value="ECO:0007669"/>
    <property type="project" value="InterPro"/>
</dbReference>
<dbReference type="Proteomes" id="UP000507470">
    <property type="component" value="Unassembled WGS sequence"/>
</dbReference>
<name>A0A6J8E6M4_MYTCO</name>
<reference evidence="13 14" key="1">
    <citation type="submission" date="2020-06" db="EMBL/GenBank/DDBJ databases">
        <authorList>
            <person name="Li R."/>
            <person name="Bekaert M."/>
        </authorList>
    </citation>
    <scope>NUCLEOTIDE SEQUENCE [LARGE SCALE GENOMIC DNA]</scope>
    <source>
        <strain evidence="14">wild</strain>
    </source>
</reference>
<accession>A0A6J8E6M4</accession>
<dbReference type="OrthoDB" id="8193282at2759"/>
<dbReference type="PANTHER" id="PTHR28547:SF1">
    <property type="entry name" value="PROTEIN MMS22-LIKE"/>
    <property type="match status" value="1"/>
</dbReference>
<dbReference type="Pfam" id="PF14911">
    <property type="entry name" value="MMS22L_C"/>
    <property type="match status" value="1"/>
</dbReference>
<evidence type="ECO:0000256" key="9">
    <source>
        <dbReference type="ARBA" id="ARBA00023242"/>
    </source>
</evidence>
<gene>
    <name evidence="13" type="ORF">MCOR_49088</name>
</gene>
<dbReference type="GO" id="GO:0043596">
    <property type="term" value="C:nuclear replication fork"/>
    <property type="evidence" value="ECO:0007669"/>
    <property type="project" value="TreeGrafter"/>
</dbReference>
<evidence type="ECO:0000256" key="6">
    <source>
        <dbReference type="ARBA" id="ARBA00022763"/>
    </source>
</evidence>
<proteinExistence type="inferred from homology"/>
<evidence type="ECO:0000256" key="2">
    <source>
        <dbReference type="ARBA" id="ARBA00004286"/>
    </source>
</evidence>
<evidence type="ECO:0000256" key="3">
    <source>
        <dbReference type="ARBA" id="ARBA00006585"/>
    </source>
</evidence>
<evidence type="ECO:0000313" key="13">
    <source>
        <dbReference type="EMBL" id="CAC5416479.1"/>
    </source>
</evidence>
<evidence type="ECO:0000259" key="11">
    <source>
        <dbReference type="Pfam" id="PF14910"/>
    </source>
</evidence>
<keyword evidence="7" id="KW-0156">Chromatin regulator</keyword>
<dbReference type="AlphaFoldDB" id="A0A6J8E6M4"/>
<evidence type="ECO:0000259" key="12">
    <source>
        <dbReference type="Pfam" id="PF14911"/>
    </source>
</evidence>
<keyword evidence="6" id="KW-0227">DNA damage</keyword>
<evidence type="ECO:0000256" key="1">
    <source>
        <dbReference type="ARBA" id="ARBA00004123"/>
    </source>
</evidence>
<sequence>MSSLDDWSPPVSPSIIAAMEVDVIPETCPSQTEDYYALGNRSNTVSPSKLSDIGDVFGQEQNLDDFPITSTQFDNLNDGQSSPLRLLETEVIPDSIMVEEQTIQDDFRPVPFCCKKSRGQTLDRIKAFKSNSLKEKQQEKAVLLICVFMPFYDIREQFLQEPDTALSEDVTEVFTSNVVLDTIPEKIGHLFYRLKQLISKICHGNLESDTEYYSSREQIITFYSFLKRFLYRLPRNLNGEEEEIIQRIVTLLHSVVMYVDRLSDMKYDITLSSSSCDYNRFHLNLDLYWNTLEILCLLEDKFTDPLPLKKISSSYSSDGVESRSLLPQMVQIVVWELVAIAISNFQKKNSQDLIHSSPFDCSCVQDIWKLLACLLNHKGESFWVNLHEVIQTLLGAEIKLPEDVEIDSDVYMYPPVDNLTLNDNSKFCIWMITNVAIVVRGNEDDKIVTASNYYDVNAVIKKVVNKGEVNELDLRFYLRCCQQLCTIWEPNINLLVIFWDYFYKRMNSTFQLKTVSIDSLQTVSKTAVDLLEKCKKCSSGQKTTKQNETSYQLYLGLLGNHLRRLVETHSMQEWKQMKGRIYSKFHQRRIQELTETGLNNFTSLFLSLALTADLEDVSTKLSGFYDMIDVNRQNVGKLTMTWKGMFALMLLYLERNMDVKFIATKIATSFSNICLEFEVFESDPGFRHSLWKLINVYLDGTQEVFDSSKDVCLSQYLLIGEGYSKLLKTCRNNEVPTVISGLQDIISKVRLTTLSDKRDVFNVTSGNFQQAEVFHNAVFSNIYPPVRDLCQSQTAQVQLADILAEISLLALDSKPDDYFTVMKLMLNCENINKNIVCRYLSHIVTVDNALDLLSSHMTNYQTALIQTWIRCAVLVPASSQQLQALNRSMLNLPAVQGILNRASYIVPDEHDKIIFHVFKAIQNLYDKLENWKEKIELRDQVTEYVKDIHRHIMPFLQTFRPVETLSTAYSVIGYLFKCCAHLLYVKSKPNCPLPDIINTMIVPHTLFKKDKPMSPVFLGIIRDHLHLFVSGLANLDFKRDPFIQRRLKDIVTIYLVKFWNSAGSTSSLVHPLVMSLKGSYGRQPLESSVSFRQYIFELVKETFMVISPTYNLPENYQMSLYFTRDVINRTVNKEVIASDLCILVCPVLSIHLQCDSISTQHLCQTILQQMVDAGSSHPHVGTKEVVGEQLMNFLSKFKKNMSLWSMNPSEGTGQDTKLRQTYHSLIETFNS</sequence>
<dbReference type="InterPro" id="IPR042320">
    <property type="entry name" value="MMS22-like"/>
</dbReference>
<evidence type="ECO:0000256" key="8">
    <source>
        <dbReference type="ARBA" id="ARBA00023204"/>
    </source>
</evidence>
<keyword evidence="9" id="KW-0539">Nucleus</keyword>
<keyword evidence="14" id="KW-1185">Reference proteome</keyword>
<comment type="subcellular location">
    <subcellularLocation>
        <location evidence="2">Chromosome</location>
    </subcellularLocation>
    <subcellularLocation>
        <location evidence="1">Nucleus</location>
    </subcellularLocation>
</comment>
<dbReference type="Pfam" id="PF14910">
    <property type="entry name" value="MMS22L_N"/>
    <property type="match status" value="1"/>
</dbReference>
<protein>
    <recommendedName>
        <fullName evidence="4">Protein MMS22-like</fullName>
    </recommendedName>
    <alternativeName>
        <fullName evidence="10">Methyl methanesulfonate-sensitivity protein 22-like</fullName>
    </alternativeName>
</protein>
<evidence type="ECO:0000256" key="10">
    <source>
        <dbReference type="ARBA" id="ARBA00033326"/>
    </source>
</evidence>
<feature type="domain" description="MMS22-like C-terminal" evidence="12">
    <location>
        <begin position="881"/>
        <end position="1197"/>
    </location>
</feature>
<dbReference type="GO" id="GO:0006325">
    <property type="term" value="P:chromatin organization"/>
    <property type="evidence" value="ECO:0007669"/>
    <property type="project" value="UniProtKB-KW"/>
</dbReference>
<organism evidence="13 14">
    <name type="scientific">Mytilus coruscus</name>
    <name type="common">Sea mussel</name>
    <dbReference type="NCBI Taxonomy" id="42192"/>
    <lineage>
        <taxon>Eukaryota</taxon>
        <taxon>Metazoa</taxon>
        <taxon>Spiralia</taxon>
        <taxon>Lophotrochozoa</taxon>
        <taxon>Mollusca</taxon>
        <taxon>Bivalvia</taxon>
        <taxon>Autobranchia</taxon>
        <taxon>Pteriomorphia</taxon>
        <taxon>Mytilida</taxon>
        <taxon>Mytiloidea</taxon>
        <taxon>Mytilidae</taxon>
        <taxon>Mytilinae</taxon>
        <taxon>Mytilus</taxon>
    </lineage>
</organism>
<feature type="domain" description="Protein MMS22-like N-terminal" evidence="11">
    <location>
        <begin position="169"/>
        <end position="752"/>
    </location>
</feature>
<evidence type="ECO:0000313" key="14">
    <source>
        <dbReference type="Proteomes" id="UP000507470"/>
    </source>
</evidence>
<evidence type="ECO:0000256" key="7">
    <source>
        <dbReference type="ARBA" id="ARBA00022853"/>
    </source>
</evidence>
<dbReference type="InterPro" id="IPR029424">
    <property type="entry name" value="MMS22L_C"/>
</dbReference>
<comment type="similarity">
    <text evidence="3">Belongs to the MMS22 family. MMS22L subfamily.</text>
</comment>
<dbReference type="PANTHER" id="PTHR28547">
    <property type="entry name" value="PROTEIN MMS22-LIKE"/>
    <property type="match status" value="1"/>
</dbReference>